<accession>A0A081AQD0</accession>
<name>A0A081AQD0_PHYNI</name>
<sequence length="76" mass="8492">MHQLFLSTCSDPAGTRAANSARPELRRQRQMVLSCHQSRRHCVVAELTRQDSRHVLLAMAPPNGTPPFVRSGRELG</sequence>
<feature type="compositionally biased region" description="Polar residues" evidence="1">
    <location>
        <begin position="1"/>
        <end position="10"/>
    </location>
</feature>
<protein>
    <submittedName>
        <fullName evidence="2">Uncharacterized protein</fullName>
    </submittedName>
</protein>
<dbReference type="EMBL" id="ANJA01000912">
    <property type="protein sequence ID" value="ETO81091.1"/>
    <property type="molecule type" value="Genomic_DNA"/>
</dbReference>
<gene>
    <name evidence="2" type="ORF">F444_04547</name>
</gene>
<dbReference type="AlphaFoldDB" id="A0A081AQD0"/>
<organism evidence="2 3">
    <name type="scientific">Phytophthora nicotianae P1976</name>
    <dbReference type="NCBI Taxonomy" id="1317066"/>
    <lineage>
        <taxon>Eukaryota</taxon>
        <taxon>Sar</taxon>
        <taxon>Stramenopiles</taxon>
        <taxon>Oomycota</taxon>
        <taxon>Peronosporomycetes</taxon>
        <taxon>Peronosporales</taxon>
        <taxon>Peronosporaceae</taxon>
        <taxon>Phytophthora</taxon>
    </lineage>
</organism>
<proteinExistence type="predicted"/>
<evidence type="ECO:0000313" key="2">
    <source>
        <dbReference type="EMBL" id="ETO81091.1"/>
    </source>
</evidence>
<evidence type="ECO:0000313" key="3">
    <source>
        <dbReference type="Proteomes" id="UP000028582"/>
    </source>
</evidence>
<feature type="region of interest" description="Disordered" evidence="1">
    <location>
        <begin position="1"/>
        <end position="26"/>
    </location>
</feature>
<comment type="caution">
    <text evidence="2">The sequence shown here is derived from an EMBL/GenBank/DDBJ whole genome shotgun (WGS) entry which is preliminary data.</text>
</comment>
<reference evidence="2 3" key="1">
    <citation type="submission" date="2013-11" db="EMBL/GenBank/DDBJ databases">
        <title>The Genome Sequence of Phytophthora parasitica P1976.</title>
        <authorList>
            <consortium name="The Broad Institute Genomics Platform"/>
            <person name="Russ C."/>
            <person name="Tyler B."/>
            <person name="Panabieres F."/>
            <person name="Shan W."/>
            <person name="Tripathy S."/>
            <person name="Grunwald N."/>
            <person name="Machado M."/>
            <person name="Johnson C.S."/>
            <person name="Walker B."/>
            <person name="Young S."/>
            <person name="Zeng Q."/>
            <person name="Gargeya S."/>
            <person name="Fitzgerald M."/>
            <person name="Haas B."/>
            <person name="Abouelleil A."/>
            <person name="Allen A.W."/>
            <person name="Alvarado L."/>
            <person name="Arachchi H.M."/>
            <person name="Berlin A.M."/>
            <person name="Chapman S.B."/>
            <person name="Gainer-Dewar J."/>
            <person name="Goldberg J."/>
            <person name="Griggs A."/>
            <person name="Gujja S."/>
            <person name="Hansen M."/>
            <person name="Howarth C."/>
            <person name="Imamovic A."/>
            <person name="Ireland A."/>
            <person name="Larimer J."/>
            <person name="McCowan C."/>
            <person name="Murphy C."/>
            <person name="Pearson M."/>
            <person name="Poon T.W."/>
            <person name="Priest M."/>
            <person name="Roberts A."/>
            <person name="Saif S."/>
            <person name="Shea T."/>
            <person name="Sisk P."/>
            <person name="Sykes S."/>
            <person name="Wortman J."/>
            <person name="Nusbaum C."/>
            <person name="Birren B."/>
        </authorList>
    </citation>
    <scope>NUCLEOTIDE SEQUENCE [LARGE SCALE GENOMIC DNA]</scope>
    <source>
        <strain evidence="2 3">P1976</strain>
    </source>
</reference>
<dbReference type="Proteomes" id="UP000028582">
    <property type="component" value="Unassembled WGS sequence"/>
</dbReference>
<evidence type="ECO:0000256" key="1">
    <source>
        <dbReference type="SAM" id="MobiDB-lite"/>
    </source>
</evidence>